<gene>
    <name evidence="2" type="ORF">VKT23_014392</name>
</gene>
<dbReference type="Proteomes" id="UP001498398">
    <property type="component" value="Unassembled WGS sequence"/>
</dbReference>
<proteinExistence type="predicted"/>
<comment type="caution">
    <text evidence="2">The sequence shown here is derived from an EMBL/GenBank/DDBJ whole genome shotgun (WGS) entry which is preliminary data.</text>
</comment>
<reference evidence="2 3" key="1">
    <citation type="submission" date="2024-01" db="EMBL/GenBank/DDBJ databases">
        <title>A draft genome for the cacao thread blight pathogen Marasmiellus scandens.</title>
        <authorList>
            <person name="Baruah I.K."/>
            <person name="Leung J."/>
            <person name="Bukari Y."/>
            <person name="Amoako-Attah I."/>
            <person name="Meinhardt L.W."/>
            <person name="Bailey B.A."/>
            <person name="Cohen S.P."/>
        </authorList>
    </citation>
    <scope>NUCLEOTIDE SEQUENCE [LARGE SCALE GENOMIC DNA]</scope>
    <source>
        <strain evidence="2 3">GH-19</strain>
    </source>
</reference>
<evidence type="ECO:0000256" key="1">
    <source>
        <dbReference type="SAM" id="MobiDB-lite"/>
    </source>
</evidence>
<dbReference type="EMBL" id="JBANRG010000043">
    <property type="protein sequence ID" value="KAK7446697.1"/>
    <property type="molecule type" value="Genomic_DNA"/>
</dbReference>
<feature type="region of interest" description="Disordered" evidence="1">
    <location>
        <begin position="34"/>
        <end position="60"/>
    </location>
</feature>
<feature type="compositionally biased region" description="Basic and acidic residues" evidence="1">
    <location>
        <begin position="146"/>
        <end position="158"/>
    </location>
</feature>
<evidence type="ECO:0000313" key="2">
    <source>
        <dbReference type="EMBL" id="KAK7446697.1"/>
    </source>
</evidence>
<feature type="region of interest" description="Disordered" evidence="1">
    <location>
        <begin position="195"/>
        <end position="214"/>
    </location>
</feature>
<feature type="region of interest" description="Disordered" evidence="1">
    <location>
        <begin position="261"/>
        <end position="374"/>
    </location>
</feature>
<protein>
    <submittedName>
        <fullName evidence="2">Uncharacterized protein</fullName>
    </submittedName>
</protein>
<sequence length="584" mass="61486">MKTPQSPLSMSNFPHVKFWTRGLYLKHQKSVAGNSDALSTTKQRRGRPSNNNTEHPHNYLEDENGAVVPKDVTARMSQVTRSIWKSFDRKGLAPLVWSDLLPLLAIHYRARMEEDFPFLRYCLDGYKLDIWTTKAYPSFVSNHLKTKPDPEPDSDRPTKNQKTHRSQTVEIDQDFDENVLDDPSLFKMDIEGDDVETETPTTPEVDMAPIASSSSSALRSITNTVSSSLTMTSTSLHTHSASKRNIMVHDPLDELDDLATTTTVPTTSSTTATAPTSSTMSTTTTTAPTSSTTSTTTATTPITSSTTATVPTTSSTTSTTAPTSSTTSTTAPTSLTTTTAPTTSSTTSATTATAPTTSSATSAITATTPTTSSAMSAITATTPTMSFATAPTTSSTTTTSSAMFTTTITAPTSSTTSTTVPTASSTTAMSSAMSMTTATTPTTPTTSSTTAASLAMSTTTTTAPTMSSTTVTSSDLTNSNSISTASTVIAATATSSAPATFTKAKGKNQKAERPVEEEVLAQPTKAYTGPNYAMIAWLQDNPGGKKAGFTKWYEALPQAKIKEYKKQAKDATLAAGAASQAQTQ</sequence>
<name>A0ABR1J329_9AGAR</name>
<organism evidence="2 3">
    <name type="scientific">Marasmiellus scandens</name>
    <dbReference type="NCBI Taxonomy" id="2682957"/>
    <lineage>
        <taxon>Eukaryota</taxon>
        <taxon>Fungi</taxon>
        <taxon>Dikarya</taxon>
        <taxon>Basidiomycota</taxon>
        <taxon>Agaricomycotina</taxon>
        <taxon>Agaricomycetes</taxon>
        <taxon>Agaricomycetidae</taxon>
        <taxon>Agaricales</taxon>
        <taxon>Marasmiineae</taxon>
        <taxon>Omphalotaceae</taxon>
        <taxon>Marasmiellus</taxon>
    </lineage>
</organism>
<feature type="region of interest" description="Disordered" evidence="1">
    <location>
        <begin position="142"/>
        <end position="174"/>
    </location>
</feature>
<evidence type="ECO:0000313" key="3">
    <source>
        <dbReference type="Proteomes" id="UP001498398"/>
    </source>
</evidence>
<feature type="compositionally biased region" description="Low complexity" evidence="1">
    <location>
        <begin position="198"/>
        <end position="214"/>
    </location>
</feature>
<keyword evidence="3" id="KW-1185">Reference proteome</keyword>
<feature type="region of interest" description="Disordered" evidence="1">
    <location>
        <begin position="428"/>
        <end position="477"/>
    </location>
</feature>
<accession>A0ABR1J329</accession>